<comment type="caution">
    <text evidence="1">The sequence shown here is derived from an EMBL/GenBank/DDBJ whole genome shotgun (WGS) entry which is preliminary data.</text>
</comment>
<dbReference type="EMBL" id="JACHNH010000001">
    <property type="protein sequence ID" value="MBB4767427.1"/>
    <property type="molecule type" value="Genomic_DNA"/>
</dbReference>
<accession>A0A7W7I6J7</accession>
<reference evidence="1 2" key="1">
    <citation type="submission" date="2020-08" db="EMBL/GenBank/DDBJ databases">
        <title>Sequencing the genomes of 1000 actinobacteria strains.</title>
        <authorList>
            <person name="Klenk H.-P."/>
        </authorList>
    </citation>
    <scope>NUCLEOTIDE SEQUENCE [LARGE SCALE GENOMIC DNA]</scope>
    <source>
        <strain evidence="1 2">DSM 43149</strain>
    </source>
</reference>
<dbReference type="SUPFAM" id="SSF63829">
    <property type="entry name" value="Calcium-dependent phosphotriesterase"/>
    <property type="match status" value="1"/>
</dbReference>
<organism evidence="1 2">
    <name type="scientific">Actinoplanes digitatis</name>
    <dbReference type="NCBI Taxonomy" id="1868"/>
    <lineage>
        <taxon>Bacteria</taxon>
        <taxon>Bacillati</taxon>
        <taxon>Actinomycetota</taxon>
        <taxon>Actinomycetes</taxon>
        <taxon>Micromonosporales</taxon>
        <taxon>Micromonosporaceae</taxon>
        <taxon>Actinoplanes</taxon>
    </lineage>
</organism>
<dbReference type="Gene3D" id="2.130.10.10">
    <property type="entry name" value="YVTN repeat-like/Quinoprotein amine dehydrogenase"/>
    <property type="match status" value="1"/>
</dbReference>
<evidence type="ECO:0000313" key="2">
    <source>
        <dbReference type="Proteomes" id="UP000578112"/>
    </source>
</evidence>
<sequence>MSAGTAMADTYGSLPITSVGDLVVDPVHQRVFISDTLGGKIVATDYRGKVVGELTGLPLVDGLALSADSGRLYAAVPPASALVAVDTATVTEAARYPVGETVHPSEVAAVGDRLWFGYDHVATYIGRGDFGSVDLGTSEVRLHDYTADSSEGLYNDPPRILASPARPGLLVAANMGDTGAEVGFYDISTGDARLTGKYLPGLGTITGVIAFTADGDKLIRADFGSRQSIDVDTRVGTEVFAGHGSTRGLGVATDGRVAVGTDQGIKVYAQSTTEPTQTISLPAVDGYATRPDDLRGGRLAWEPGGDRLFAIAEGRDGFWLLVLNDSSTTLPTKTPPPVPAVALKQPSFSSVRAGTPFTITGTATALPEGAALTVTRVNDEAPAGKVIATVTPDTAGAFGFTDTLTVEGQATYTARYAGTGVGDALTSAGVSVFAAKEPVTLTLSGNGSTYAYGSTVTFTARLGKWGTNRDVEIWADPAGGDQPRRLLKKGAVDSAGKLSVSLRLTRNTALTADYAGDAVYGAVVASATVSTRVAVSTKVTKHYKTKKIGSKTYHVVRTTKDPHFITTMTAYPDRFYRLTIEKYSGGKWKTYKTGSFGLDSKGKSETWITGYYKAGLRFRVRAEYGVSTYSDKVNAKTYGAWSYYTYAK</sequence>
<protein>
    <recommendedName>
        <fullName evidence="3">Ig-like domain repeat protein</fullName>
    </recommendedName>
</protein>
<dbReference type="RefSeq" id="WP_184998440.1">
    <property type="nucleotide sequence ID" value="NZ_BOMK01000076.1"/>
</dbReference>
<dbReference type="Proteomes" id="UP000578112">
    <property type="component" value="Unassembled WGS sequence"/>
</dbReference>
<evidence type="ECO:0000313" key="1">
    <source>
        <dbReference type="EMBL" id="MBB4767427.1"/>
    </source>
</evidence>
<proteinExistence type="predicted"/>
<keyword evidence="2" id="KW-1185">Reference proteome</keyword>
<name>A0A7W7I6J7_9ACTN</name>
<evidence type="ECO:0008006" key="3">
    <source>
        <dbReference type="Google" id="ProtNLM"/>
    </source>
</evidence>
<dbReference type="AlphaFoldDB" id="A0A7W7I6J7"/>
<gene>
    <name evidence="1" type="ORF">BJ971_007983</name>
</gene>
<dbReference type="InterPro" id="IPR015943">
    <property type="entry name" value="WD40/YVTN_repeat-like_dom_sf"/>
</dbReference>